<reference evidence="2" key="1">
    <citation type="submission" date="2011-06" db="EMBL/GenBank/DDBJ databases">
        <title>Complete genome sequence of Paenibacillus mucilaginosus KNP414.</title>
        <authorList>
            <person name="Wang J."/>
            <person name="Hu S."/>
            <person name="Hu X."/>
            <person name="Zhang B."/>
            <person name="Dong D."/>
            <person name="Zhang S."/>
            <person name="Zhao K."/>
            <person name="Wu D."/>
        </authorList>
    </citation>
    <scope>NUCLEOTIDE SEQUENCE [LARGE SCALE GENOMIC DNA]</scope>
    <source>
        <strain evidence="2">KNP414</strain>
    </source>
</reference>
<dbReference type="AlphaFoldDB" id="F8FCF8"/>
<evidence type="ECO:0000313" key="2">
    <source>
        <dbReference type="Proteomes" id="UP000006620"/>
    </source>
</evidence>
<reference evidence="1 2" key="2">
    <citation type="journal article" date="2013" name="Genome Announc.">
        <title>Genome Sequence of Growth-Improving Paenibacillus mucilaginosus Strain KNP414.</title>
        <authorList>
            <person name="Lu J.J."/>
            <person name="Wang J.F."/>
            <person name="Hu X.F."/>
        </authorList>
    </citation>
    <scope>NUCLEOTIDE SEQUENCE [LARGE SCALE GENOMIC DNA]</scope>
    <source>
        <strain evidence="1 2">KNP414</strain>
    </source>
</reference>
<protein>
    <submittedName>
        <fullName evidence="1">Uncharacterized protein</fullName>
    </submittedName>
</protein>
<gene>
    <name evidence="1" type="ordered locus">KNP414_06758</name>
</gene>
<dbReference type="EMBL" id="CP002869">
    <property type="protein sequence ID" value="AEI45277.1"/>
    <property type="molecule type" value="Genomic_DNA"/>
</dbReference>
<evidence type="ECO:0000313" key="1">
    <source>
        <dbReference type="EMBL" id="AEI45277.1"/>
    </source>
</evidence>
<name>F8FCF8_PAEMK</name>
<sequence>MFGFSSFILQASPLSSRIFFSFASFLYIKKPYSSINVRI</sequence>
<dbReference type="HOGENOM" id="CLU_3313855_0_0_9"/>
<dbReference type="Proteomes" id="UP000006620">
    <property type="component" value="Chromosome"/>
</dbReference>
<dbReference type="KEGG" id="pms:KNP414_06758"/>
<organism evidence="1 2">
    <name type="scientific">Paenibacillus mucilaginosus (strain KNP414)</name>
    <dbReference type="NCBI Taxonomy" id="1036673"/>
    <lineage>
        <taxon>Bacteria</taxon>
        <taxon>Bacillati</taxon>
        <taxon>Bacillota</taxon>
        <taxon>Bacilli</taxon>
        <taxon>Bacillales</taxon>
        <taxon>Paenibacillaceae</taxon>
        <taxon>Paenibacillus</taxon>
    </lineage>
</organism>
<dbReference type="PATRIC" id="fig|1036673.3.peg.6306"/>
<accession>F8FCF8</accession>
<proteinExistence type="predicted"/>